<protein>
    <submittedName>
        <fullName evidence="1">Uncharacterized protein</fullName>
    </submittedName>
</protein>
<reference evidence="1" key="1">
    <citation type="journal article" date="2022" name="Int. J. Mol. Sci.">
        <title>Draft Genome of Tanacetum Coccineum: Genomic Comparison of Closely Related Tanacetum-Family Plants.</title>
        <authorList>
            <person name="Yamashiro T."/>
            <person name="Shiraishi A."/>
            <person name="Nakayama K."/>
            <person name="Satake H."/>
        </authorList>
    </citation>
    <scope>NUCLEOTIDE SEQUENCE</scope>
</reference>
<name>A0ABQ5HY78_9ASTR</name>
<keyword evidence="2" id="KW-1185">Reference proteome</keyword>
<dbReference type="EMBL" id="BQNB010020091">
    <property type="protein sequence ID" value="GJT92247.1"/>
    <property type="molecule type" value="Genomic_DNA"/>
</dbReference>
<reference evidence="1" key="2">
    <citation type="submission" date="2022-01" db="EMBL/GenBank/DDBJ databases">
        <authorList>
            <person name="Yamashiro T."/>
            <person name="Shiraishi A."/>
            <person name="Satake H."/>
            <person name="Nakayama K."/>
        </authorList>
    </citation>
    <scope>NUCLEOTIDE SEQUENCE</scope>
</reference>
<gene>
    <name evidence="1" type="ORF">Tco_1081092</name>
</gene>
<organism evidence="1 2">
    <name type="scientific">Tanacetum coccineum</name>
    <dbReference type="NCBI Taxonomy" id="301880"/>
    <lineage>
        <taxon>Eukaryota</taxon>
        <taxon>Viridiplantae</taxon>
        <taxon>Streptophyta</taxon>
        <taxon>Embryophyta</taxon>
        <taxon>Tracheophyta</taxon>
        <taxon>Spermatophyta</taxon>
        <taxon>Magnoliopsida</taxon>
        <taxon>eudicotyledons</taxon>
        <taxon>Gunneridae</taxon>
        <taxon>Pentapetalae</taxon>
        <taxon>asterids</taxon>
        <taxon>campanulids</taxon>
        <taxon>Asterales</taxon>
        <taxon>Asteraceae</taxon>
        <taxon>Asteroideae</taxon>
        <taxon>Anthemideae</taxon>
        <taxon>Anthemidinae</taxon>
        <taxon>Tanacetum</taxon>
    </lineage>
</organism>
<comment type="caution">
    <text evidence="1">The sequence shown here is derived from an EMBL/GenBank/DDBJ whole genome shotgun (WGS) entry which is preliminary data.</text>
</comment>
<accession>A0ABQ5HY78</accession>
<dbReference type="Proteomes" id="UP001151760">
    <property type="component" value="Unassembled WGS sequence"/>
</dbReference>
<proteinExistence type="predicted"/>
<sequence length="80" mass="8866">MGVRGLKEHRHPQVKFCSRPGKGTVSENKLMCCVPDTAYGPHPIQRISEKSALAVEIDLTWSQGFVFVKLGRLSNPLSCK</sequence>
<evidence type="ECO:0000313" key="1">
    <source>
        <dbReference type="EMBL" id="GJT92247.1"/>
    </source>
</evidence>
<evidence type="ECO:0000313" key="2">
    <source>
        <dbReference type="Proteomes" id="UP001151760"/>
    </source>
</evidence>